<sequence length="217" mass="22066">MNPKYFLFAVILSVILLTINAEANTQRDEPLVSTKKIVTGGVVGALQNAAKYSVKTVTDPTNIVTVFSCTSINRCSNVLTSVDLGIAGKVAPHVKVTAGVKNNVIPISKGVALHAGVAGTAMKTLSKAAPVLMFASVAYDVSDVLGDVWNGETKLAKQKFVAKASSYAGGSYGATYGAIYGTMAFPGVGTLLGGLFGGVVGGVVGGIGGEALIELLL</sequence>
<dbReference type="eggNOG" id="ENOG502TGZH">
    <property type="taxonomic scope" value="Eukaryota"/>
</dbReference>
<dbReference type="PANTHER" id="PTHR21525:SF9">
    <property type="entry name" value="CHANNEL_COLICIN DOMAIN-CONTAINING PROTEIN"/>
    <property type="match status" value="1"/>
</dbReference>
<reference evidence="3" key="1">
    <citation type="submission" date="2016-11" db="UniProtKB">
        <authorList>
            <consortium name="WormBaseParasite"/>
        </authorList>
    </citation>
    <scope>IDENTIFICATION</scope>
</reference>
<keyword evidence="1" id="KW-0732">Signal</keyword>
<dbReference type="AlphaFoldDB" id="A0A1I7TWT0"/>
<protein>
    <submittedName>
        <fullName evidence="3">DUF5683 domain-containing protein</fullName>
    </submittedName>
</protein>
<evidence type="ECO:0000313" key="3">
    <source>
        <dbReference type="WBParaSite" id="Csp11.Scaffold629.g12573.t1"/>
    </source>
</evidence>
<dbReference type="WBParaSite" id="Csp11.Scaffold629.g12573.t1">
    <property type="protein sequence ID" value="Csp11.Scaffold629.g12573.t1"/>
    <property type="gene ID" value="Csp11.Scaffold629.g12573"/>
</dbReference>
<dbReference type="Proteomes" id="UP000095282">
    <property type="component" value="Unplaced"/>
</dbReference>
<organism evidence="2 3">
    <name type="scientific">Caenorhabditis tropicalis</name>
    <dbReference type="NCBI Taxonomy" id="1561998"/>
    <lineage>
        <taxon>Eukaryota</taxon>
        <taxon>Metazoa</taxon>
        <taxon>Ecdysozoa</taxon>
        <taxon>Nematoda</taxon>
        <taxon>Chromadorea</taxon>
        <taxon>Rhabditida</taxon>
        <taxon>Rhabditina</taxon>
        <taxon>Rhabditomorpha</taxon>
        <taxon>Rhabditoidea</taxon>
        <taxon>Rhabditidae</taxon>
        <taxon>Peloderinae</taxon>
        <taxon>Caenorhabditis</taxon>
    </lineage>
</organism>
<keyword evidence="2" id="KW-1185">Reference proteome</keyword>
<accession>A0A1I7TWT0</accession>
<evidence type="ECO:0000313" key="2">
    <source>
        <dbReference type="Proteomes" id="UP000095282"/>
    </source>
</evidence>
<dbReference type="PANTHER" id="PTHR21525">
    <property type="entry name" value="MOTILE SPERM PROTEIN"/>
    <property type="match status" value="1"/>
</dbReference>
<feature type="chain" id="PRO_5009308033" evidence="1">
    <location>
        <begin position="22"/>
        <end position="217"/>
    </location>
</feature>
<name>A0A1I7TWT0_9PELO</name>
<feature type="signal peptide" evidence="1">
    <location>
        <begin position="1"/>
        <end position="21"/>
    </location>
</feature>
<proteinExistence type="predicted"/>
<evidence type="ECO:0000256" key="1">
    <source>
        <dbReference type="SAM" id="SignalP"/>
    </source>
</evidence>